<evidence type="ECO:0000313" key="1">
    <source>
        <dbReference type="EMBL" id="RNA44165.1"/>
    </source>
</evidence>
<reference evidence="1 2" key="1">
    <citation type="journal article" date="2018" name="Sci. Rep.">
        <title>Genomic signatures of local adaptation to the degree of environmental predictability in rotifers.</title>
        <authorList>
            <person name="Franch-Gras L."/>
            <person name="Hahn C."/>
            <person name="Garcia-Roger E.M."/>
            <person name="Carmona M.J."/>
            <person name="Serra M."/>
            <person name="Gomez A."/>
        </authorList>
    </citation>
    <scope>NUCLEOTIDE SEQUENCE [LARGE SCALE GENOMIC DNA]</scope>
    <source>
        <strain evidence="1">HYR1</strain>
    </source>
</reference>
<accession>A0A3M7T876</accession>
<dbReference type="Proteomes" id="UP000276133">
    <property type="component" value="Unassembled WGS sequence"/>
</dbReference>
<proteinExistence type="predicted"/>
<comment type="caution">
    <text evidence="1">The sequence shown here is derived from an EMBL/GenBank/DDBJ whole genome shotgun (WGS) entry which is preliminary data.</text>
</comment>
<sequence>MQQYQWFTLANNSPKYAHHFATSANSAPNIPIAYQVLLSSPHFQNIREGAGRCECREHV</sequence>
<keyword evidence="2" id="KW-1185">Reference proteome</keyword>
<evidence type="ECO:0000313" key="2">
    <source>
        <dbReference type="Proteomes" id="UP000276133"/>
    </source>
</evidence>
<protein>
    <submittedName>
        <fullName evidence="1">Uncharacterized protein</fullName>
    </submittedName>
</protein>
<dbReference type="AlphaFoldDB" id="A0A3M7T876"/>
<organism evidence="1 2">
    <name type="scientific">Brachionus plicatilis</name>
    <name type="common">Marine rotifer</name>
    <name type="synonym">Brachionus muelleri</name>
    <dbReference type="NCBI Taxonomy" id="10195"/>
    <lineage>
        <taxon>Eukaryota</taxon>
        <taxon>Metazoa</taxon>
        <taxon>Spiralia</taxon>
        <taxon>Gnathifera</taxon>
        <taxon>Rotifera</taxon>
        <taxon>Eurotatoria</taxon>
        <taxon>Monogononta</taxon>
        <taxon>Pseudotrocha</taxon>
        <taxon>Ploima</taxon>
        <taxon>Brachionidae</taxon>
        <taxon>Brachionus</taxon>
    </lineage>
</organism>
<gene>
    <name evidence="1" type="ORF">BpHYR1_033222</name>
</gene>
<name>A0A3M7T876_BRAPC</name>
<dbReference type="EMBL" id="REGN01000144">
    <property type="protein sequence ID" value="RNA44165.1"/>
    <property type="molecule type" value="Genomic_DNA"/>
</dbReference>